<proteinExistence type="predicted"/>
<organism evidence="9 10">
    <name type="scientific">Paenibacillus alvei</name>
    <name type="common">Bacillus alvei</name>
    <dbReference type="NCBI Taxonomy" id="44250"/>
    <lineage>
        <taxon>Bacteria</taxon>
        <taxon>Bacillati</taxon>
        <taxon>Bacillota</taxon>
        <taxon>Bacilli</taxon>
        <taxon>Bacillales</taxon>
        <taxon>Paenibacillaceae</taxon>
        <taxon>Paenibacillus</taxon>
    </lineage>
</organism>
<evidence type="ECO:0000256" key="6">
    <source>
        <dbReference type="SAM" id="MobiDB-lite"/>
    </source>
</evidence>
<dbReference type="CDD" id="cd00833">
    <property type="entry name" value="PKS"/>
    <property type="match status" value="1"/>
</dbReference>
<dbReference type="InterPro" id="IPR016039">
    <property type="entry name" value="Thiolase-like"/>
</dbReference>
<reference evidence="10" key="1">
    <citation type="submission" date="2018-08" db="EMBL/GenBank/DDBJ databases">
        <authorList>
            <person name="Chevrot R."/>
        </authorList>
    </citation>
    <scope>NUCLEOTIDE SEQUENCE [LARGE SCALE GENOMIC DNA]</scope>
</reference>
<dbReference type="CDD" id="cd06558">
    <property type="entry name" value="crotonase-like"/>
    <property type="match status" value="1"/>
</dbReference>
<dbReference type="FunFam" id="3.40.47.10:FF:000019">
    <property type="entry name" value="Polyketide synthase type I"/>
    <property type="match status" value="1"/>
</dbReference>
<keyword evidence="5" id="KW-0808">Transferase</keyword>
<dbReference type="InterPro" id="IPR029045">
    <property type="entry name" value="ClpP/crotonase-like_dom_sf"/>
</dbReference>
<feature type="domain" description="Carrier" evidence="7">
    <location>
        <begin position="1427"/>
        <end position="1504"/>
    </location>
</feature>
<dbReference type="Gene3D" id="1.10.1240.100">
    <property type="match status" value="1"/>
</dbReference>
<dbReference type="GO" id="GO:0005737">
    <property type="term" value="C:cytoplasm"/>
    <property type="evidence" value="ECO:0007669"/>
    <property type="project" value="TreeGrafter"/>
</dbReference>
<dbReference type="InterPro" id="IPR009081">
    <property type="entry name" value="PP-bd_ACP"/>
</dbReference>
<evidence type="ECO:0000256" key="1">
    <source>
        <dbReference type="ARBA" id="ARBA00003299"/>
    </source>
</evidence>
<dbReference type="Gene3D" id="3.90.226.10">
    <property type="entry name" value="2-enoyl-CoA Hydratase, Chain A, domain 1"/>
    <property type="match status" value="1"/>
</dbReference>
<dbReference type="PANTHER" id="PTHR43775">
    <property type="entry name" value="FATTY ACID SYNTHASE"/>
    <property type="match status" value="1"/>
</dbReference>
<dbReference type="EMBL" id="LS992241">
    <property type="protein sequence ID" value="SYX85249.1"/>
    <property type="molecule type" value="Genomic_DNA"/>
</dbReference>
<dbReference type="InterPro" id="IPR036736">
    <property type="entry name" value="ACP-like_sf"/>
</dbReference>
<dbReference type="Gene3D" id="1.10.1200.10">
    <property type="entry name" value="ACP-like"/>
    <property type="match status" value="2"/>
</dbReference>
<feature type="compositionally biased region" description="Polar residues" evidence="6">
    <location>
        <begin position="1262"/>
        <end position="1279"/>
    </location>
</feature>
<dbReference type="Pfam" id="PF02801">
    <property type="entry name" value="Ketoacyl-synt_C"/>
    <property type="match status" value="1"/>
</dbReference>
<dbReference type="Proteomes" id="UP000304148">
    <property type="component" value="Chromosome"/>
</dbReference>
<dbReference type="GO" id="GO:0031177">
    <property type="term" value="F:phosphopantetheine binding"/>
    <property type="evidence" value="ECO:0007669"/>
    <property type="project" value="InterPro"/>
</dbReference>
<dbReference type="SMART" id="SM00823">
    <property type="entry name" value="PKS_PP"/>
    <property type="match status" value="2"/>
</dbReference>
<evidence type="ECO:0000313" key="10">
    <source>
        <dbReference type="Proteomes" id="UP000304148"/>
    </source>
</evidence>
<dbReference type="SUPFAM" id="SSF53901">
    <property type="entry name" value="Thiolase-like"/>
    <property type="match status" value="1"/>
</dbReference>
<comment type="pathway">
    <text evidence="2">Antibiotic biosynthesis; bacillaene biosynthesis.</text>
</comment>
<dbReference type="GO" id="GO:0006633">
    <property type="term" value="P:fatty acid biosynthetic process"/>
    <property type="evidence" value="ECO:0007669"/>
    <property type="project" value="InterPro"/>
</dbReference>
<dbReference type="SMART" id="SM01294">
    <property type="entry name" value="PKS_PP_betabranch"/>
    <property type="match status" value="2"/>
</dbReference>
<name>A0A383RFW7_PAEAL</name>
<dbReference type="InterPro" id="IPR014031">
    <property type="entry name" value="Ketoacyl_synth_C"/>
</dbReference>
<evidence type="ECO:0000256" key="4">
    <source>
        <dbReference type="ARBA" id="ARBA00022553"/>
    </source>
</evidence>
<dbReference type="PROSITE" id="PS50075">
    <property type="entry name" value="CARRIER"/>
    <property type="match status" value="2"/>
</dbReference>
<dbReference type="Gene3D" id="3.40.47.10">
    <property type="match status" value="1"/>
</dbReference>
<evidence type="ECO:0008006" key="11">
    <source>
        <dbReference type="Google" id="ProtNLM"/>
    </source>
</evidence>
<dbReference type="GO" id="GO:0004312">
    <property type="term" value="F:fatty acid synthase activity"/>
    <property type="evidence" value="ECO:0007669"/>
    <property type="project" value="TreeGrafter"/>
</dbReference>
<dbReference type="PROSITE" id="PS00098">
    <property type="entry name" value="THIOLASE_1"/>
    <property type="match status" value="1"/>
</dbReference>
<feature type="region of interest" description="Disordered" evidence="6">
    <location>
        <begin position="1256"/>
        <end position="1279"/>
    </location>
</feature>
<feature type="domain" description="Ketosynthase family 3 (KS3)" evidence="8">
    <location>
        <begin position="34"/>
        <end position="460"/>
    </location>
</feature>
<dbReference type="NCBIfam" id="NF005496">
    <property type="entry name" value="PRK07110.1"/>
    <property type="match status" value="1"/>
</dbReference>
<evidence type="ECO:0000256" key="2">
    <source>
        <dbReference type="ARBA" id="ARBA00004789"/>
    </source>
</evidence>
<dbReference type="InterPro" id="IPR014030">
    <property type="entry name" value="Ketoacyl_synth_N"/>
</dbReference>
<accession>A0A383RFW7</accession>
<protein>
    <recommendedName>
        <fullName evidence="11">3-hydroxyacyl-CoA dehydrogenase</fullName>
    </recommendedName>
</protein>
<dbReference type="GO" id="GO:0071770">
    <property type="term" value="P:DIM/DIP cell wall layer assembly"/>
    <property type="evidence" value="ECO:0007669"/>
    <property type="project" value="TreeGrafter"/>
</dbReference>
<dbReference type="InterPro" id="IPR006162">
    <property type="entry name" value="Ppantetheine_attach_site"/>
</dbReference>
<dbReference type="Pfam" id="PF00378">
    <property type="entry name" value="ECH_1"/>
    <property type="match status" value="1"/>
</dbReference>
<dbReference type="InterPro" id="IPR001753">
    <property type="entry name" value="Enoyl-CoA_hydra/iso"/>
</dbReference>
<dbReference type="SMART" id="SM00825">
    <property type="entry name" value="PKS_KS"/>
    <property type="match status" value="1"/>
</dbReference>
<dbReference type="Pfam" id="PF00550">
    <property type="entry name" value="PP-binding"/>
    <property type="match status" value="2"/>
</dbReference>
<dbReference type="InterPro" id="IPR020615">
    <property type="entry name" value="Thiolase_acyl_enz_int_AS"/>
</dbReference>
<dbReference type="Gene3D" id="6.20.390.20">
    <property type="match status" value="1"/>
</dbReference>
<evidence type="ECO:0000313" key="9">
    <source>
        <dbReference type="EMBL" id="SYX85249.1"/>
    </source>
</evidence>
<keyword evidence="3" id="KW-0596">Phosphopantetheine</keyword>
<dbReference type="InterPro" id="IPR018201">
    <property type="entry name" value="Ketoacyl_synth_AS"/>
</dbReference>
<evidence type="ECO:0000259" key="8">
    <source>
        <dbReference type="PROSITE" id="PS52004"/>
    </source>
</evidence>
<dbReference type="Pfam" id="PF00109">
    <property type="entry name" value="ketoacyl-synt"/>
    <property type="match status" value="1"/>
</dbReference>
<comment type="function">
    <text evidence="1">Involved in some intermediate steps for the synthesis of the antibiotic polyketide bacillaene which is involved in secondary metabolism.</text>
</comment>
<sequence>MYGMIDFRGKSTIINIKGDKMKTVSSVKHAQQAKRQIAVIGMSCRFPSARNKDEYWSNLVRGVNSIQEVPSDRWNIHDVYSTDIDVPNKTVSKWCGVVGGIFDFDNSFFNISPREARNMDPQQRLLLEEAWRCIEDSGIPLHELQQKKTGVYVGIMTTDYRQETFQRTEGIEPYACLGNFEAIAANRLSYAFDLNGPSHTINVACASSLVAIHEAKRSLLSGDCDYAIAGGVNANLHPAKYIAFSQSRMLSPDGQCKTFDLDADGYVPGDGVGVILLQRLDRAIQCDSHIYGVIKGSSVNHGGTALSMTAPQVRAQREVIESALREANVDPSTVTYIEAHGTGTSLGDPIEMEALTQAFRSWTDRKEFCGIASVKTNIGHLEAAAGIAGIIKILMMMQHRQIPPHINLKTINPLIRLSGSPFFIPERTMDWTAGGASLPLRAGISSFGFGGVNSHVIVEAYEEKKRESNSNEWSGLFTLSAKSKRSLEGLIKKWKAFVQTDSFNLLHVRDICLTLLGGRSSLPFRCGVQVRSRSDIEAYLSSPIIVEASSQHNPIGIFAGTVTIQGYSEFAPFAKLCPLAKEKVMKVLAEAERVLGQSRIKSGFLQTKWPVKHLRLYQFAVGYVLAATLNDLDCTISITAGEREGVWVALALSGIVSLTDVVSMLYGKIAVSDIQLKRPELPFYDHAAKKIRKPFTIDEEYMKLLMNLEYPDPATLQYYAQQAELLLEKQFTFKKVWREWGQVIEDAVGLDITTILRDYIRIGTEESDATNDSLLFVVLLDCFRHLNRKWDLTERESIRQSAYSETMELLADGIFDKQQAVYLICTPKSKEKELLNALLQAKVETLTTGNYDLLKNCGNPFLDIANSHEWLTKLTAGVQQSFDLEGHDMILLGSSESLSSGSFRHILQTVDLQQDFTDLLLTLWLEGKSIDWRMIAAEGQYNKRPLPTTVYERTRFRIDEGTAVNQSQISKGPESMNVLNTDKSLRQVRNSNDEEYNMGMSDKTVSLQKVDTHIALIAMQDRLHRNMFSEELLTGLAEAFDAVREDKEIKVVILTGYENVFSMGGTQGQLTDIANRVNEFTKLSVVYKSALSCPVPVISAIQGHAIGGGLTLGLYGDLIIMANEGVYTANYVNYGFTPGLGSTYILREKFGSVLATEMMLTAGEYRGEELKQRGCSIIFKDQREVLPEAVRLARTIASKPIQAVRTLKEELARRSLNELLPIIDREVKMHGVVFNHPEVQDVKDRIQYYFSKSDNHRAESLPNHSASSDSSKPIETSQELLREEREHVARTVISTICRTLHLPADEVTPEDTFKELGLDSIASVEIIRDINKALNIRLEAVSIYDHPLVASLINCVERECLKELGSIQPHNRLESERRGNAGKEELLEVRVRPKIQLRSPIKNNADSCSPILNSTQKECIGTDENSDGLNQIKNNLVHLLSRILMMPSADIRMDQDLRSMGVDSIGGVEFIRDINKHYELNLETVSIYDFTTINELAALIMSQLQIGVNNVKKQFLREQEPVRVASPTQFESQPVKAEDAMYLLRQLSKGHIDVDEILKLTGD</sequence>
<evidence type="ECO:0000256" key="3">
    <source>
        <dbReference type="ARBA" id="ARBA00022450"/>
    </source>
</evidence>
<dbReference type="PANTHER" id="PTHR43775:SF37">
    <property type="entry name" value="SI:DKEY-61P9.11"/>
    <property type="match status" value="1"/>
</dbReference>
<dbReference type="InterPro" id="IPR020806">
    <property type="entry name" value="PKS_PP-bd"/>
</dbReference>
<dbReference type="Pfam" id="PF16197">
    <property type="entry name" value="KAsynt_C_assoc"/>
    <property type="match status" value="1"/>
</dbReference>
<evidence type="ECO:0000259" key="7">
    <source>
        <dbReference type="PROSITE" id="PS50075"/>
    </source>
</evidence>
<dbReference type="PROSITE" id="PS00012">
    <property type="entry name" value="PHOSPHOPANTETHEINE"/>
    <property type="match status" value="1"/>
</dbReference>
<keyword evidence="4" id="KW-0597">Phosphoprotein</keyword>
<dbReference type="InterPro" id="IPR020841">
    <property type="entry name" value="PKS_Beta-ketoAc_synthase_dom"/>
</dbReference>
<dbReference type="PROSITE" id="PS52004">
    <property type="entry name" value="KS3_2"/>
    <property type="match status" value="1"/>
</dbReference>
<dbReference type="PROSITE" id="PS00606">
    <property type="entry name" value="KS3_1"/>
    <property type="match status" value="1"/>
</dbReference>
<dbReference type="InterPro" id="IPR050091">
    <property type="entry name" value="PKS_NRPS_Biosynth_Enz"/>
</dbReference>
<dbReference type="SUPFAM" id="SSF47336">
    <property type="entry name" value="ACP-like"/>
    <property type="match status" value="2"/>
</dbReference>
<feature type="domain" description="Carrier" evidence="7">
    <location>
        <begin position="1283"/>
        <end position="1360"/>
    </location>
</feature>
<dbReference type="InterPro" id="IPR032821">
    <property type="entry name" value="PKS_assoc"/>
</dbReference>
<gene>
    <name evidence="9" type="ORF">PBLR_13671</name>
</gene>
<dbReference type="GO" id="GO:0005886">
    <property type="term" value="C:plasma membrane"/>
    <property type="evidence" value="ECO:0007669"/>
    <property type="project" value="TreeGrafter"/>
</dbReference>
<evidence type="ECO:0000256" key="5">
    <source>
        <dbReference type="ARBA" id="ARBA00022679"/>
    </source>
</evidence>
<dbReference type="SUPFAM" id="SSF52096">
    <property type="entry name" value="ClpP/crotonase"/>
    <property type="match status" value="1"/>
</dbReference>
<dbReference type="GO" id="GO:0004315">
    <property type="term" value="F:3-oxoacyl-[acyl-carrier-protein] synthase activity"/>
    <property type="evidence" value="ECO:0007669"/>
    <property type="project" value="InterPro"/>
</dbReference>